<dbReference type="PANTHER" id="PTHR31499">
    <property type="entry name" value="MYB FAMILY TRANSCRIPTION FACTOR PHL11"/>
    <property type="match status" value="1"/>
</dbReference>
<dbReference type="InterPro" id="IPR005162">
    <property type="entry name" value="Retrotrans_gag_dom"/>
</dbReference>
<dbReference type="Pfam" id="PF03732">
    <property type="entry name" value="Retrotrans_gag"/>
    <property type="match status" value="1"/>
</dbReference>
<dbReference type="InterPro" id="IPR025756">
    <property type="entry name" value="Myb_CC_LHEQLE"/>
</dbReference>
<name>A0A8J5I5X3_ZINOF</name>
<dbReference type="GO" id="GO:0003700">
    <property type="term" value="F:DNA-binding transcription factor activity"/>
    <property type="evidence" value="ECO:0007669"/>
    <property type="project" value="InterPro"/>
</dbReference>
<dbReference type="Proteomes" id="UP000734854">
    <property type="component" value="Unassembled WGS sequence"/>
</dbReference>
<reference evidence="7 8" key="1">
    <citation type="submission" date="2020-08" db="EMBL/GenBank/DDBJ databases">
        <title>Plant Genome Project.</title>
        <authorList>
            <person name="Zhang R.-G."/>
        </authorList>
    </citation>
    <scope>NUCLEOTIDE SEQUENCE [LARGE SCALE GENOMIC DNA]</scope>
    <source>
        <tissue evidence="7">Rhizome</tissue>
    </source>
</reference>
<dbReference type="InterPro" id="IPR021109">
    <property type="entry name" value="Peptidase_aspartic_dom_sf"/>
</dbReference>
<dbReference type="SUPFAM" id="SSF56672">
    <property type="entry name" value="DNA/RNA polymerases"/>
    <property type="match status" value="1"/>
</dbReference>
<feature type="domain" description="MYB-CC type transcription factor LHEQLE-containing" evidence="6">
    <location>
        <begin position="913"/>
        <end position="958"/>
    </location>
</feature>
<dbReference type="InterPro" id="IPR006447">
    <property type="entry name" value="Myb_dom_plants"/>
</dbReference>
<dbReference type="PROSITE" id="PS00141">
    <property type="entry name" value="ASP_PROTEASE"/>
    <property type="match status" value="1"/>
</dbReference>
<organism evidence="7 8">
    <name type="scientific">Zingiber officinale</name>
    <name type="common">Ginger</name>
    <name type="synonym">Amomum zingiber</name>
    <dbReference type="NCBI Taxonomy" id="94328"/>
    <lineage>
        <taxon>Eukaryota</taxon>
        <taxon>Viridiplantae</taxon>
        <taxon>Streptophyta</taxon>
        <taxon>Embryophyta</taxon>
        <taxon>Tracheophyta</taxon>
        <taxon>Spermatophyta</taxon>
        <taxon>Magnoliopsida</taxon>
        <taxon>Liliopsida</taxon>
        <taxon>Zingiberales</taxon>
        <taxon>Zingiberaceae</taxon>
        <taxon>Zingiber</taxon>
    </lineage>
</organism>
<comment type="caution">
    <text evidence="7">The sequence shown here is derived from an EMBL/GenBank/DDBJ whole genome shotgun (WGS) entry which is preliminary data.</text>
</comment>
<dbReference type="InterPro" id="IPR009057">
    <property type="entry name" value="Homeodomain-like_sf"/>
</dbReference>
<dbReference type="EMBL" id="JACMSC010000001">
    <property type="protein sequence ID" value="KAG6536398.1"/>
    <property type="molecule type" value="Genomic_DNA"/>
</dbReference>
<feature type="domain" description="Retrotransposon gag" evidence="5">
    <location>
        <begin position="316"/>
        <end position="404"/>
    </location>
</feature>
<dbReference type="CDD" id="cd00303">
    <property type="entry name" value="retropepsin_like"/>
    <property type="match status" value="1"/>
</dbReference>
<dbReference type="GO" id="GO:0003677">
    <property type="term" value="F:DNA binding"/>
    <property type="evidence" value="ECO:0007669"/>
    <property type="project" value="InterPro"/>
</dbReference>
<dbReference type="Pfam" id="PF14379">
    <property type="entry name" value="Myb_CC_LHEQLE"/>
    <property type="match status" value="1"/>
</dbReference>
<keyword evidence="8" id="KW-1185">Reference proteome</keyword>
<dbReference type="SUPFAM" id="SSF46689">
    <property type="entry name" value="Homeodomain-like"/>
    <property type="match status" value="1"/>
</dbReference>
<dbReference type="InterPro" id="IPR046955">
    <property type="entry name" value="PHR1-like"/>
</dbReference>
<evidence type="ECO:0000256" key="4">
    <source>
        <dbReference type="SAM" id="MobiDB-lite"/>
    </source>
</evidence>
<keyword evidence="3" id="KW-0539">Nucleus</keyword>
<dbReference type="AlphaFoldDB" id="A0A8J5I5X3"/>
<keyword evidence="1" id="KW-0805">Transcription regulation</keyword>
<evidence type="ECO:0000313" key="7">
    <source>
        <dbReference type="EMBL" id="KAG6536398.1"/>
    </source>
</evidence>
<sequence>MWPSERSSQSSFKTSAGSQSRSGVKLPAVSMVIRQQGADVEGIAFPLERRMFSGLIHRPEASIPPEEAHGPSLVLTADPKPRLRWTADLHERFVDSVAQLGGPEIARVWVLSCGRILVLLVDSSDMLNIVEATPKAIMRTMGVKGLTLFHLKSHLQKYRLGKQSGKELTEQSKDVSCSNFNKRMVLTRLQEKKIQHETGGSHPDAKWALEFEAKHETRMDKLEKTMASLVMIVQELKDRLEVDSSSSILIKRGKNQQSRQQQYDQGANSNEDREHNYPRMKVEFPRWENNDPIGWISRAEKYFRFHSTSDNAKVELASINLEGDAIQWYDWLEACHGPSKWEEFKEELINRFGPSGYENVDGELAKIRQTSTVLEYQGRFERLSNQTRDWSEKQLLGTFIEGLRLDIRQEVKMNQPRTMKAALSFARLQEEKINEEGRRNNKVIRENPSYYSTPRRLTKEEIKERMAKGLCWHCNEKWHGGHQCKQKRILMIEPIENSEEEDDFHEDETQDNINEVQYDSMAISVHALEGLQTPQTMKVKGFIKKQPVMILIDSGSTNNFLDSTLASKLKQKIEQASTFDVKVADGRSLTSPGKCNSIKIFLPNYELITDLFLLPLDGCDVVLGAQWLKTLGDIIWNFSQLTMRFQDQGKEVCIRGKKQDTITPISSYQAEQLLKKDCSIFLMQLSIKKDPKANVRPYRYPYIQEEIEKIVQEMLQAGICSFGTTDVEYLGHIVSQNGVATDPSKVLVSKSIKALRDVLGLTDAFRWCLEAKKIFQNLKEVMMTTLVLALPNKQFVIEPDASEANRRRWLRSDEGKPQARFCPDLVGMDDEWPDVYDDVVVWLKEGIPVSLQWWLAAKESASGGRKLGSIGGGDVAGGRETPLHLDVSYLSENPSSSALSPRVPTPDVNEGQEVKEALRAQMEVQRRLFEQVEVQKHVQIRMDAYQKYIDTLLVRAYKIASEQVASKSFPATEHELPDMPVRAICAPSDILSPAVLHQLSMNSINMPSSSCKTLPHSTMKACSFIRSHRS</sequence>
<dbReference type="Gene3D" id="1.10.10.60">
    <property type="entry name" value="Homeodomain-like"/>
    <property type="match status" value="1"/>
</dbReference>
<proteinExistence type="predicted"/>
<feature type="compositionally biased region" description="Polar residues" evidence="4">
    <location>
        <begin position="255"/>
        <end position="269"/>
    </location>
</feature>
<dbReference type="Gene3D" id="2.40.70.10">
    <property type="entry name" value="Acid Proteases"/>
    <property type="match status" value="1"/>
</dbReference>
<dbReference type="PANTHER" id="PTHR31499:SF49">
    <property type="entry name" value="PROTEIN PHOSPHATE STARVATION RESPONSE 1-LIKE ISOFORM X1"/>
    <property type="match status" value="1"/>
</dbReference>
<evidence type="ECO:0000259" key="6">
    <source>
        <dbReference type="Pfam" id="PF14379"/>
    </source>
</evidence>
<feature type="region of interest" description="Disordered" evidence="4">
    <location>
        <begin position="251"/>
        <end position="277"/>
    </location>
</feature>
<evidence type="ECO:0000313" key="8">
    <source>
        <dbReference type="Proteomes" id="UP000734854"/>
    </source>
</evidence>
<dbReference type="Pfam" id="PF08284">
    <property type="entry name" value="RVP_2"/>
    <property type="match status" value="1"/>
</dbReference>
<dbReference type="GO" id="GO:0006508">
    <property type="term" value="P:proteolysis"/>
    <property type="evidence" value="ECO:0007669"/>
    <property type="project" value="InterPro"/>
</dbReference>
<dbReference type="SUPFAM" id="SSF50630">
    <property type="entry name" value="Acid proteases"/>
    <property type="match status" value="1"/>
</dbReference>
<evidence type="ECO:0000259" key="5">
    <source>
        <dbReference type="Pfam" id="PF03732"/>
    </source>
</evidence>
<dbReference type="GO" id="GO:0004190">
    <property type="term" value="F:aspartic-type endopeptidase activity"/>
    <property type="evidence" value="ECO:0007669"/>
    <property type="project" value="InterPro"/>
</dbReference>
<dbReference type="InterPro" id="IPR001969">
    <property type="entry name" value="Aspartic_peptidase_AS"/>
</dbReference>
<gene>
    <name evidence="7" type="ORF">ZIOFF_001452</name>
</gene>
<evidence type="ECO:0000256" key="2">
    <source>
        <dbReference type="ARBA" id="ARBA00023163"/>
    </source>
</evidence>
<accession>A0A8J5I5X3</accession>
<dbReference type="NCBIfam" id="TIGR01557">
    <property type="entry name" value="myb_SHAQKYF"/>
    <property type="match status" value="1"/>
</dbReference>
<evidence type="ECO:0000256" key="3">
    <source>
        <dbReference type="ARBA" id="ARBA00023242"/>
    </source>
</evidence>
<protein>
    <recommendedName>
        <fullName evidence="9">Retrotransposon gag domain-containing protein</fullName>
    </recommendedName>
</protein>
<evidence type="ECO:0000256" key="1">
    <source>
        <dbReference type="ARBA" id="ARBA00023015"/>
    </source>
</evidence>
<feature type="region of interest" description="Disordered" evidence="4">
    <location>
        <begin position="1"/>
        <end position="20"/>
    </location>
</feature>
<dbReference type="InterPro" id="IPR043502">
    <property type="entry name" value="DNA/RNA_pol_sf"/>
</dbReference>
<evidence type="ECO:0008006" key="9">
    <source>
        <dbReference type="Google" id="ProtNLM"/>
    </source>
</evidence>
<keyword evidence="2" id="KW-0804">Transcription</keyword>